<dbReference type="Proteomes" id="UP000000379">
    <property type="component" value="Chromosome"/>
</dbReference>
<reference evidence="3" key="1">
    <citation type="submission" date="2010-05" db="EMBL/GenBank/DDBJ databases">
        <title>The complete genome of Truepera radiovictris DSM 17093.</title>
        <authorList>
            <consortium name="US DOE Joint Genome Institute (JGI-PGF)"/>
            <person name="Lucas S."/>
            <person name="Copeland A."/>
            <person name="Lapidus A."/>
            <person name="Glavina del Rio T."/>
            <person name="Dalin E."/>
            <person name="Tice H."/>
            <person name="Bruce D."/>
            <person name="Goodwin L."/>
            <person name="Pitluck S."/>
            <person name="Kyrpides N."/>
            <person name="Mavromatis K."/>
            <person name="Ovchinnikova G."/>
            <person name="Munk A.C."/>
            <person name="Detter J.C."/>
            <person name="Han C."/>
            <person name="Tapia R."/>
            <person name="Land M."/>
            <person name="Hauser L."/>
            <person name="Markowitz V."/>
            <person name="Cheng J.-F."/>
            <person name="Hugenholtz P."/>
            <person name="Woyke T."/>
            <person name="Wu D."/>
            <person name="Tindall B."/>
            <person name="Pomrenke H.G."/>
            <person name="Brambilla E."/>
            <person name="Klenk H.-P."/>
            <person name="Eisen J.A."/>
        </authorList>
    </citation>
    <scope>NUCLEOTIDE SEQUENCE [LARGE SCALE GENOMIC DNA]</scope>
    <source>
        <strain evidence="3">DSM 17093 / CIP 108686 / LMG 22925 / RQ-24</strain>
    </source>
</reference>
<accession>D7CXI1</accession>
<evidence type="ECO:0000259" key="1">
    <source>
        <dbReference type="Pfam" id="PF01966"/>
    </source>
</evidence>
<dbReference type="InterPro" id="IPR006674">
    <property type="entry name" value="HD_domain"/>
</dbReference>
<dbReference type="SUPFAM" id="SSF109604">
    <property type="entry name" value="HD-domain/PDEase-like"/>
    <property type="match status" value="1"/>
</dbReference>
<dbReference type="Pfam" id="PF01966">
    <property type="entry name" value="HD"/>
    <property type="match status" value="1"/>
</dbReference>
<gene>
    <name evidence="2" type="ordered locus">Trad_1461</name>
</gene>
<evidence type="ECO:0000313" key="2">
    <source>
        <dbReference type="EMBL" id="ADI14583.1"/>
    </source>
</evidence>
<dbReference type="Gene3D" id="1.10.3210.10">
    <property type="entry name" value="Hypothetical protein af1432"/>
    <property type="match status" value="1"/>
</dbReference>
<feature type="domain" description="HD" evidence="1">
    <location>
        <begin position="58"/>
        <end position="169"/>
    </location>
</feature>
<dbReference type="InterPro" id="IPR006675">
    <property type="entry name" value="HDIG_dom"/>
</dbReference>
<keyword evidence="3" id="KW-1185">Reference proteome</keyword>
<dbReference type="STRING" id="649638.Trad_1461"/>
<dbReference type="AlphaFoldDB" id="D7CXI1"/>
<evidence type="ECO:0000313" key="3">
    <source>
        <dbReference type="Proteomes" id="UP000000379"/>
    </source>
</evidence>
<dbReference type="KEGG" id="tra:Trad_1461"/>
<reference evidence="2 3" key="2">
    <citation type="journal article" date="2011" name="Stand. Genomic Sci.">
        <title>Complete genome sequence of Truepera radiovictrix type strain (RQ-24).</title>
        <authorList>
            <person name="Ivanova N."/>
            <person name="Rohde C."/>
            <person name="Munk C."/>
            <person name="Nolan M."/>
            <person name="Lucas S."/>
            <person name="Del Rio T.G."/>
            <person name="Tice H."/>
            <person name="Deshpande S."/>
            <person name="Cheng J.F."/>
            <person name="Tapia R."/>
            <person name="Han C."/>
            <person name="Goodwin L."/>
            <person name="Pitluck S."/>
            <person name="Liolios K."/>
            <person name="Mavromatis K."/>
            <person name="Mikhailova N."/>
            <person name="Pati A."/>
            <person name="Chen A."/>
            <person name="Palaniappan K."/>
            <person name="Land M."/>
            <person name="Hauser L."/>
            <person name="Chang Y.J."/>
            <person name="Jeffries C.D."/>
            <person name="Brambilla E."/>
            <person name="Rohde M."/>
            <person name="Goker M."/>
            <person name="Tindall B.J."/>
            <person name="Woyke T."/>
            <person name="Bristow J."/>
            <person name="Eisen J.A."/>
            <person name="Markowitz V."/>
            <person name="Hugenholtz P."/>
            <person name="Kyrpides N.C."/>
            <person name="Klenk H.P."/>
            <person name="Lapidus A."/>
        </authorList>
    </citation>
    <scope>NUCLEOTIDE SEQUENCE [LARGE SCALE GENOMIC DNA]</scope>
    <source>
        <strain evidence="3">DSM 17093 / CIP 108686 / LMG 22925 / RQ-24</strain>
    </source>
</reference>
<proteinExistence type="predicted"/>
<dbReference type="eggNOG" id="COG2206">
    <property type="taxonomic scope" value="Bacteria"/>
</dbReference>
<sequence>MTWFFLDGAPPRLVSTLWRTAQAFVPRLARADDAFAARVLPRAEYALYRRMDVRDRAHACGVARALLTLEPAAPSTLLRAALLHDVGKSGRRYRPLERILVALYTPRALPHAPRLRGLRGAWQRRRHHPRYGAELILAAGGDPRVAELVARHHHPAGDPEAELLRRADARF</sequence>
<dbReference type="RefSeq" id="WP_013177951.1">
    <property type="nucleotide sequence ID" value="NC_014221.1"/>
</dbReference>
<dbReference type="EMBL" id="CP002049">
    <property type="protein sequence ID" value="ADI14583.1"/>
    <property type="molecule type" value="Genomic_DNA"/>
</dbReference>
<dbReference type="HOGENOM" id="CLU_124473_1_0_0"/>
<organism evidence="2 3">
    <name type="scientific">Truepera radiovictrix (strain DSM 17093 / CIP 108686 / LMG 22925 / RQ-24)</name>
    <dbReference type="NCBI Taxonomy" id="649638"/>
    <lineage>
        <taxon>Bacteria</taxon>
        <taxon>Thermotogati</taxon>
        <taxon>Deinococcota</taxon>
        <taxon>Deinococci</taxon>
        <taxon>Trueperales</taxon>
        <taxon>Trueperaceae</taxon>
        <taxon>Truepera</taxon>
    </lineage>
</organism>
<name>D7CXI1_TRURR</name>
<protein>
    <submittedName>
        <fullName evidence="2">Response regulator receiver protein</fullName>
    </submittedName>
</protein>
<dbReference type="NCBIfam" id="TIGR00277">
    <property type="entry name" value="HDIG"/>
    <property type="match status" value="1"/>
</dbReference>